<dbReference type="InterPro" id="IPR043502">
    <property type="entry name" value="DNA/RNA_pol_sf"/>
</dbReference>
<dbReference type="SUPFAM" id="SSF56672">
    <property type="entry name" value="DNA/RNA polymerases"/>
    <property type="match status" value="1"/>
</dbReference>
<dbReference type="Gene3D" id="3.10.10.10">
    <property type="entry name" value="HIV Type 1 Reverse Transcriptase, subunit A, domain 1"/>
    <property type="match status" value="1"/>
</dbReference>
<dbReference type="Proteomes" id="UP000230750">
    <property type="component" value="Unassembled WGS sequence"/>
</dbReference>
<dbReference type="FunFam" id="3.30.70.270:FF:000020">
    <property type="entry name" value="Transposon Tf2-6 polyprotein-like Protein"/>
    <property type="match status" value="1"/>
</dbReference>
<dbReference type="EMBL" id="MRZV01000357">
    <property type="protein sequence ID" value="PIK51749.1"/>
    <property type="molecule type" value="Genomic_DNA"/>
</dbReference>
<accession>A0A2G8KUS6</accession>
<dbReference type="PANTHER" id="PTHR37984:SF5">
    <property type="entry name" value="PROTEIN NYNRIN-LIKE"/>
    <property type="match status" value="1"/>
</dbReference>
<protein>
    <recommendedName>
        <fullName evidence="3">Reverse transcriptase/retrotransposon-derived protein RNase H-like domain-containing protein</fullName>
    </recommendedName>
</protein>
<organism evidence="1 2">
    <name type="scientific">Stichopus japonicus</name>
    <name type="common">Sea cucumber</name>
    <dbReference type="NCBI Taxonomy" id="307972"/>
    <lineage>
        <taxon>Eukaryota</taxon>
        <taxon>Metazoa</taxon>
        <taxon>Echinodermata</taxon>
        <taxon>Eleutherozoa</taxon>
        <taxon>Echinozoa</taxon>
        <taxon>Holothuroidea</taxon>
        <taxon>Aspidochirotacea</taxon>
        <taxon>Aspidochirotida</taxon>
        <taxon>Stichopodidae</taxon>
        <taxon>Apostichopus</taxon>
    </lineage>
</organism>
<proteinExistence type="predicted"/>
<evidence type="ECO:0000313" key="2">
    <source>
        <dbReference type="Proteomes" id="UP000230750"/>
    </source>
</evidence>
<dbReference type="Gene3D" id="3.30.70.270">
    <property type="match status" value="1"/>
</dbReference>
<name>A0A2G8KUS6_STIJA</name>
<comment type="caution">
    <text evidence="1">The sequence shown here is derived from an EMBL/GenBank/DDBJ whole genome shotgun (WGS) entry which is preliminary data.</text>
</comment>
<sequence>MLRMGVISHSKSPYACPLVALKKPDGSLRACCDTRKINMITEFDAEPVPDQEEIFAKLSKDCYFSKIDLSKGEGRVKPKPDKIKAIQQAERPTTKTQVRSFLGLVGYYRKFVPNFAAVAVPLTNCTKKEEPNVIRWGESQEQAFQTLKSKLASSPYFSSLTSTENLHRRI</sequence>
<dbReference type="InterPro" id="IPR050951">
    <property type="entry name" value="Retrovirus_Pol_polyprotein"/>
</dbReference>
<dbReference type="OrthoDB" id="425619at2759"/>
<dbReference type="PANTHER" id="PTHR37984">
    <property type="entry name" value="PROTEIN CBG26694"/>
    <property type="match status" value="1"/>
</dbReference>
<dbReference type="InterPro" id="IPR043128">
    <property type="entry name" value="Rev_trsase/Diguanyl_cyclase"/>
</dbReference>
<gene>
    <name evidence="1" type="ORF">BSL78_11339</name>
</gene>
<reference evidence="1 2" key="1">
    <citation type="journal article" date="2017" name="PLoS Biol.">
        <title>The sea cucumber genome provides insights into morphological evolution and visceral regeneration.</title>
        <authorList>
            <person name="Zhang X."/>
            <person name="Sun L."/>
            <person name="Yuan J."/>
            <person name="Sun Y."/>
            <person name="Gao Y."/>
            <person name="Zhang L."/>
            <person name="Li S."/>
            <person name="Dai H."/>
            <person name="Hamel J.F."/>
            <person name="Liu C."/>
            <person name="Yu Y."/>
            <person name="Liu S."/>
            <person name="Lin W."/>
            <person name="Guo K."/>
            <person name="Jin S."/>
            <person name="Xu P."/>
            <person name="Storey K.B."/>
            <person name="Huan P."/>
            <person name="Zhang T."/>
            <person name="Zhou Y."/>
            <person name="Zhang J."/>
            <person name="Lin C."/>
            <person name="Li X."/>
            <person name="Xing L."/>
            <person name="Huo D."/>
            <person name="Sun M."/>
            <person name="Wang L."/>
            <person name="Mercier A."/>
            <person name="Li F."/>
            <person name="Yang H."/>
            <person name="Xiang J."/>
        </authorList>
    </citation>
    <scope>NUCLEOTIDE SEQUENCE [LARGE SCALE GENOMIC DNA]</scope>
    <source>
        <strain evidence="1">Shaxun</strain>
        <tissue evidence="1">Muscle</tissue>
    </source>
</reference>
<evidence type="ECO:0008006" key="3">
    <source>
        <dbReference type="Google" id="ProtNLM"/>
    </source>
</evidence>
<evidence type="ECO:0000313" key="1">
    <source>
        <dbReference type="EMBL" id="PIK51749.1"/>
    </source>
</evidence>
<dbReference type="AlphaFoldDB" id="A0A2G8KUS6"/>
<keyword evidence="2" id="KW-1185">Reference proteome</keyword>